<feature type="region of interest" description="Disordered" evidence="6">
    <location>
        <begin position="352"/>
        <end position="385"/>
    </location>
</feature>
<dbReference type="GO" id="GO:0005886">
    <property type="term" value="C:plasma membrane"/>
    <property type="evidence" value="ECO:0007669"/>
    <property type="project" value="TreeGrafter"/>
</dbReference>
<dbReference type="SUPFAM" id="SSF52058">
    <property type="entry name" value="L domain-like"/>
    <property type="match status" value="2"/>
</dbReference>
<dbReference type="AlphaFoldDB" id="A0AA40B3G9"/>
<protein>
    <submittedName>
        <fullName evidence="8">Uncharacterized protein</fullName>
    </submittedName>
</protein>
<name>A0AA40B3G9_9PEZI</name>
<accession>A0AA40B3G9</accession>
<dbReference type="GO" id="GO:0009277">
    <property type="term" value="C:fungal-type cell wall"/>
    <property type="evidence" value="ECO:0007669"/>
    <property type="project" value="TreeGrafter"/>
</dbReference>
<feature type="signal peptide" evidence="7">
    <location>
        <begin position="1"/>
        <end position="18"/>
    </location>
</feature>
<evidence type="ECO:0000256" key="7">
    <source>
        <dbReference type="SAM" id="SignalP"/>
    </source>
</evidence>
<comment type="subcellular location">
    <subcellularLocation>
        <location evidence="1">Secreted</location>
        <location evidence="1">Cell wall</location>
    </subcellularLocation>
</comment>
<evidence type="ECO:0000313" key="9">
    <source>
        <dbReference type="Proteomes" id="UP001172101"/>
    </source>
</evidence>
<dbReference type="Pfam" id="PF12454">
    <property type="entry name" value="Ecm33"/>
    <property type="match status" value="1"/>
</dbReference>
<feature type="chain" id="PRO_5041214239" evidence="7">
    <location>
        <begin position="19"/>
        <end position="407"/>
    </location>
</feature>
<keyword evidence="3" id="KW-0964">Secreted</keyword>
<feature type="compositionally biased region" description="Low complexity" evidence="6">
    <location>
        <begin position="352"/>
        <end position="362"/>
    </location>
</feature>
<evidence type="ECO:0000313" key="8">
    <source>
        <dbReference type="EMBL" id="KAK0727001.1"/>
    </source>
</evidence>
<organism evidence="8 9">
    <name type="scientific">Lasiosphaeria miniovina</name>
    <dbReference type="NCBI Taxonomy" id="1954250"/>
    <lineage>
        <taxon>Eukaryota</taxon>
        <taxon>Fungi</taxon>
        <taxon>Dikarya</taxon>
        <taxon>Ascomycota</taxon>
        <taxon>Pezizomycotina</taxon>
        <taxon>Sordariomycetes</taxon>
        <taxon>Sordariomycetidae</taxon>
        <taxon>Sordariales</taxon>
        <taxon>Lasiosphaeriaceae</taxon>
        <taxon>Lasiosphaeria</taxon>
    </lineage>
</organism>
<comment type="caution">
    <text evidence="8">The sequence shown here is derived from an EMBL/GenBank/DDBJ whole genome shotgun (WGS) entry which is preliminary data.</text>
</comment>
<gene>
    <name evidence="8" type="ORF">B0T26DRAFT_638993</name>
</gene>
<dbReference type="InterPro" id="IPR051648">
    <property type="entry name" value="CWI-Assembly_Regulator"/>
</dbReference>
<dbReference type="Proteomes" id="UP001172101">
    <property type="component" value="Unassembled WGS sequence"/>
</dbReference>
<dbReference type="RefSeq" id="XP_060299857.1">
    <property type="nucleotide sequence ID" value="XM_060437097.1"/>
</dbReference>
<dbReference type="GO" id="GO:0031505">
    <property type="term" value="P:fungal-type cell wall organization"/>
    <property type="evidence" value="ECO:0007669"/>
    <property type="project" value="TreeGrafter"/>
</dbReference>
<evidence type="ECO:0000256" key="1">
    <source>
        <dbReference type="ARBA" id="ARBA00004191"/>
    </source>
</evidence>
<reference evidence="8" key="1">
    <citation type="submission" date="2023-06" db="EMBL/GenBank/DDBJ databases">
        <title>Genome-scale phylogeny and comparative genomics of the fungal order Sordariales.</title>
        <authorList>
            <consortium name="Lawrence Berkeley National Laboratory"/>
            <person name="Hensen N."/>
            <person name="Bonometti L."/>
            <person name="Westerberg I."/>
            <person name="Brannstrom I.O."/>
            <person name="Guillou S."/>
            <person name="Cros-Aarteil S."/>
            <person name="Calhoun S."/>
            <person name="Haridas S."/>
            <person name="Kuo A."/>
            <person name="Mondo S."/>
            <person name="Pangilinan J."/>
            <person name="Riley R."/>
            <person name="LaButti K."/>
            <person name="Andreopoulos B."/>
            <person name="Lipzen A."/>
            <person name="Chen C."/>
            <person name="Yanf M."/>
            <person name="Daum C."/>
            <person name="Ng V."/>
            <person name="Clum A."/>
            <person name="Steindorff A."/>
            <person name="Ohm R."/>
            <person name="Martin F."/>
            <person name="Silar P."/>
            <person name="Natvig D."/>
            <person name="Lalanne C."/>
            <person name="Gautier V."/>
            <person name="Ament-velasquez S.L."/>
            <person name="Kruys A."/>
            <person name="Hutchinson M.I."/>
            <person name="Powell A.J."/>
            <person name="Barry K."/>
            <person name="Miller A.N."/>
            <person name="Grigoriev I.V."/>
            <person name="Debuchy R."/>
            <person name="Gladieux P."/>
            <person name="Thoren M.H."/>
            <person name="Johannesson H."/>
        </authorList>
    </citation>
    <scope>NUCLEOTIDE SEQUENCE</scope>
    <source>
        <strain evidence="8">SMH2392-1A</strain>
    </source>
</reference>
<dbReference type="Gene3D" id="3.80.20.20">
    <property type="entry name" value="Receptor L-domain"/>
    <property type="match status" value="1"/>
</dbReference>
<dbReference type="PANTHER" id="PTHR31018">
    <property type="entry name" value="SPORULATION-SPECIFIC PROTEIN-RELATED"/>
    <property type="match status" value="1"/>
</dbReference>
<keyword evidence="2" id="KW-0134">Cell wall</keyword>
<evidence type="ECO:0000256" key="6">
    <source>
        <dbReference type="SAM" id="MobiDB-lite"/>
    </source>
</evidence>
<evidence type="ECO:0000256" key="2">
    <source>
        <dbReference type="ARBA" id="ARBA00022512"/>
    </source>
</evidence>
<sequence>MLVKYLLPTLAAVGSVAAQSGVCTTTATINSQAEATQLASCRSIKGSVVIAPGAGPDIDISGPSEITGDLTIINNGGIGSLTANDLTKIGGTFLARNVTKLGTLAFPKLGSVQSLNWQSLNNLDTLKIALTQAVNVTISDTFLRSLDGIDLTSVASLDINNNKRLTSFVSSLANLSNTLTINANGLELAVALDKLIWIANMQISNVTSFSVSALKVVNSSARFDSNYFETFSAPNLTQTTTNDISFVGNAKLKNITLPQLTSIGGALLIANNTALGKVNGFPQLANINGAVKMRGNFTTVEFPSLDVVKGAFDISSTANIDDTCKNFAKQAPTTQGGNNDIQGKYSCTSDNADANSDTSSTTGGSGSGSNSGSGNGNGSDTNKNSAARLTGTTAALVLAALVAFQAL</sequence>
<evidence type="ECO:0000256" key="4">
    <source>
        <dbReference type="ARBA" id="ARBA00022729"/>
    </source>
</evidence>
<dbReference type="GeneID" id="85320367"/>
<keyword evidence="4 7" id="KW-0732">Signal</keyword>
<evidence type="ECO:0000256" key="5">
    <source>
        <dbReference type="ARBA" id="ARBA00023180"/>
    </source>
</evidence>
<proteinExistence type="predicted"/>
<dbReference type="PANTHER" id="PTHR31018:SF3">
    <property type="entry name" value="RECEPTOR PROTEIN-TYROSINE KINASE"/>
    <property type="match status" value="1"/>
</dbReference>
<dbReference type="EMBL" id="JAUIRO010000002">
    <property type="protein sequence ID" value="KAK0727001.1"/>
    <property type="molecule type" value="Genomic_DNA"/>
</dbReference>
<keyword evidence="5" id="KW-0325">Glycoprotein</keyword>
<feature type="compositionally biased region" description="Gly residues" evidence="6">
    <location>
        <begin position="363"/>
        <end position="377"/>
    </location>
</feature>
<evidence type="ECO:0000256" key="3">
    <source>
        <dbReference type="ARBA" id="ARBA00022525"/>
    </source>
</evidence>
<keyword evidence="9" id="KW-1185">Reference proteome</keyword>
<dbReference type="InterPro" id="IPR036941">
    <property type="entry name" value="Rcpt_L-dom_sf"/>
</dbReference>
<dbReference type="GO" id="GO:0009986">
    <property type="term" value="C:cell surface"/>
    <property type="evidence" value="ECO:0007669"/>
    <property type="project" value="TreeGrafter"/>
</dbReference>